<proteinExistence type="predicted"/>
<keyword evidence="9" id="KW-1185">Reference proteome</keyword>
<dbReference type="GO" id="GO:0005634">
    <property type="term" value="C:nucleus"/>
    <property type="evidence" value="ECO:0007669"/>
    <property type="project" value="TreeGrafter"/>
</dbReference>
<comment type="caution">
    <text evidence="8">The sequence shown here is derived from an EMBL/GenBank/DDBJ whole genome shotgun (WGS) entry which is preliminary data.</text>
</comment>
<evidence type="ECO:0000256" key="2">
    <source>
        <dbReference type="ARBA" id="ARBA00012759"/>
    </source>
</evidence>
<keyword evidence="5" id="KW-0378">Hydrolase</keyword>
<dbReference type="Pfam" id="PF10275">
    <property type="entry name" value="Peptidase_C65"/>
    <property type="match status" value="1"/>
</dbReference>
<dbReference type="SUPFAM" id="SSF54001">
    <property type="entry name" value="Cysteine proteinases"/>
    <property type="match status" value="1"/>
</dbReference>
<evidence type="ECO:0000256" key="5">
    <source>
        <dbReference type="ARBA" id="ARBA00022801"/>
    </source>
</evidence>
<keyword evidence="3" id="KW-0645">Protease</keyword>
<dbReference type="InterPro" id="IPR042468">
    <property type="entry name" value="Peptidase_C65_otubain_sub1"/>
</dbReference>
<organism evidence="8 9">
    <name type="scientific">Wallemia hederae</name>
    <dbReference type="NCBI Taxonomy" id="1540922"/>
    <lineage>
        <taxon>Eukaryota</taxon>
        <taxon>Fungi</taxon>
        <taxon>Dikarya</taxon>
        <taxon>Basidiomycota</taxon>
        <taxon>Wallemiomycotina</taxon>
        <taxon>Wallemiomycetes</taxon>
        <taxon>Wallemiales</taxon>
        <taxon>Wallemiaceae</taxon>
        <taxon>Wallemia</taxon>
    </lineage>
</organism>
<dbReference type="InterPro" id="IPR042467">
    <property type="entry name" value="Peptidase_C65_otubain_sub2"/>
</dbReference>
<dbReference type="Gene3D" id="3.30.200.60">
    <property type="entry name" value="Peptidase C65 Otubain, subdomain 1"/>
    <property type="match status" value="1"/>
</dbReference>
<dbReference type="OrthoDB" id="18915at2759"/>
<name>A0A4V4LTA9_9BASI</name>
<dbReference type="PANTHER" id="PTHR12931:SF15">
    <property type="entry name" value="UBIQUITIN THIOESTERASE OTUBAIN-LIKE"/>
    <property type="match status" value="1"/>
</dbReference>
<dbReference type="EC" id="3.4.19.12" evidence="2"/>
<dbReference type="GO" id="GO:0043130">
    <property type="term" value="F:ubiquitin binding"/>
    <property type="evidence" value="ECO:0007669"/>
    <property type="project" value="TreeGrafter"/>
</dbReference>
<evidence type="ECO:0000256" key="4">
    <source>
        <dbReference type="ARBA" id="ARBA00022786"/>
    </source>
</evidence>
<dbReference type="PANTHER" id="PTHR12931">
    <property type="entry name" value="UBIQUITIN THIOLESTERASE PROTEIN OTUB"/>
    <property type="match status" value="1"/>
</dbReference>
<evidence type="ECO:0000256" key="1">
    <source>
        <dbReference type="ARBA" id="ARBA00000707"/>
    </source>
</evidence>
<protein>
    <recommendedName>
        <fullName evidence="2">ubiquitinyl hydrolase 1</fullName>
        <ecNumber evidence="2">3.4.19.12</ecNumber>
    </recommendedName>
</protein>
<keyword evidence="4" id="KW-0833">Ubl conjugation pathway</keyword>
<evidence type="ECO:0000313" key="9">
    <source>
        <dbReference type="Proteomes" id="UP000310189"/>
    </source>
</evidence>
<evidence type="ECO:0000313" key="8">
    <source>
        <dbReference type="EMBL" id="TIA87213.1"/>
    </source>
</evidence>
<dbReference type="InterPro" id="IPR038765">
    <property type="entry name" value="Papain-like_cys_pep_sf"/>
</dbReference>
<dbReference type="AlphaFoldDB" id="A0A4V4LTA9"/>
<gene>
    <name evidence="8" type="ORF">E3P99_03311</name>
</gene>
<sequence>MLLEFSTKKILNSDITSNGEVVYTINTPQHFGMARQHTVVRRASDGKSVAIIYWKEHAISIVSGKTATKVSLAELHSMQQTHAGEITRHWQLNGKYYHIEYVVPENEFGVEDEQSAYWEATPSDDDKGAAWFLPPHTNILGRLKRCAQFEMNDQVDEWGDRLFLLILFVYSQTRLSDSKVCSGSEDFLCLADDAPPQLNPETTQNTATGDSLNDVQILELTEQLKEQESRGRPLVGDLEPLSALHEEYANGNAVYLHKINNLAKDGYSQLRRIRGDGNCFYRALSYAFVESVSRKNTSQLAKSHLESVGLPLLTELGFDSDIMQDFYEPLLNILTNVTDNSLALNDYLKVTLNDDEEVSNSTVVFLRYLTSATIRKHADDYIPFLFAYEGDLQLDDEGMPDIKKFCETHVEAFGKEADHLQMTALTKVLNVGCRVCYLDASDKETVDWHELGENESDSKDAITLLYRPGHVDLLYK</sequence>
<feature type="domain" description="OTU" evidence="7">
    <location>
        <begin position="268"/>
        <end position="476"/>
    </location>
</feature>
<dbReference type="CDD" id="cd22749">
    <property type="entry name" value="Otubain_C65"/>
    <property type="match status" value="1"/>
</dbReference>
<dbReference type="InterPro" id="IPR019400">
    <property type="entry name" value="Peptidase_C65_otubain"/>
</dbReference>
<dbReference type="InterPro" id="IPR003323">
    <property type="entry name" value="OTU_dom"/>
</dbReference>
<dbReference type="EMBL" id="SPNW01000061">
    <property type="protein sequence ID" value="TIA87213.1"/>
    <property type="molecule type" value="Genomic_DNA"/>
</dbReference>
<evidence type="ECO:0000256" key="6">
    <source>
        <dbReference type="ARBA" id="ARBA00022807"/>
    </source>
</evidence>
<accession>A0A4V4LTA9</accession>
<evidence type="ECO:0000259" key="7">
    <source>
        <dbReference type="PROSITE" id="PS50802"/>
    </source>
</evidence>
<evidence type="ECO:0000256" key="3">
    <source>
        <dbReference type="ARBA" id="ARBA00022670"/>
    </source>
</evidence>
<dbReference type="Proteomes" id="UP000310189">
    <property type="component" value="Unassembled WGS sequence"/>
</dbReference>
<reference evidence="8 9" key="1">
    <citation type="submission" date="2019-03" db="EMBL/GenBank/DDBJ databases">
        <title>Sequencing 23 genomes of Wallemia ichthyophaga.</title>
        <authorList>
            <person name="Gostincar C."/>
        </authorList>
    </citation>
    <scope>NUCLEOTIDE SEQUENCE [LARGE SCALE GENOMIC DNA]</scope>
    <source>
        <strain evidence="8 9">EXF-5753</strain>
    </source>
</reference>
<comment type="catalytic activity">
    <reaction evidence="1">
        <text>Thiol-dependent hydrolysis of ester, thioester, amide, peptide and isopeptide bonds formed by the C-terminal Gly of ubiquitin (a 76-residue protein attached to proteins as an intracellular targeting signal).</text>
        <dbReference type="EC" id="3.4.19.12"/>
    </reaction>
</comment>
<dbReference type="PROSITE" id="PS50802">
    <property type="entry name" value="OTU"/>
    <property type="match status" value="1"/>
</dbReference>
<keyword evidence="6" id="KW-0788">Thiol protease</keyword>
<dbReference type="GO" id="GO:0071108">
    <property type="term" value="P:protein K48-linked deubiquitination"/>
    <property type="evidence" value="ECO:0007669"/>
    <property type="project" value="TreeGrafter"/>
</dbReference>
<dbReference type="GO" id="GO:0006508">
    <property type="term" value="P:proteolysis"/>
    <property type="evidence" value="ECO:0007669"/>
    <property type="project" value="UniProtKB-KW"/>
</dbReference>
<dbReference type="GO" id="GO:0004843">
    <property type="term" value="F:cysteine-type deubiquitinase activity"/>
    <property type="evidence" value="ECO:0007669"/>
    <property type="project" value="UniProtKB-EC"/>
</dbReference>
<dbReference type="Gene3D" id="1.20.1300.20">
    <property type="entry name" value="Peptidase C65 Otubain, subdomain 2"/>
    <property type="match status" value="1"/>
</dbReference>